<feature type="binding site" evidence="7">
    <location>
        <begin position="302"/>
        <end position="304"/>
    </location>
    <ligand>
        <name>substrate</name>
    </ligand>
</feature>
<dbReference type="RefSeq" id="WP_131169555.1">
    <property type="nucleotide sequence ID" value="NZ_SDMQ01000015.1"/>
</dbReference>
<dbReference type="SUPFAM" id="SSF51556">
    <property type="entry name" value="Metallo-dependent hydrolases"/>
    <property type="match status" value="1"/>
</dbReference>
<evidence type="ECO:0000313" key="11">
    <source>
        <dbReference type="Proteomes" id="UP000292373"/>
    </source>
</evidence>
<dbReference type="PANTHER" id="PTHR11113">
    <property type="entry name" value="N-ACETYLGLUCOSAMINE-6-PHOSPHATE DEACETYLASE"/>
    <property type="match status" value="1"/>
</dbReference>
<feature type="domain" description="Amidohydrolase-related" evidence="9">
    <location>
        <begin position="40"/>
        <end position="371"/>
    </location>
</feature>
<dbReference type="InterPro" id="IPR003764">
    <property type="entry name" value="GlcNAc_6-P_deAcase"/>
</dbReference>
<dbReference type="GO" id="GO:0006046">
    <property type="term" value="P:N-acetylglucosamine catabolic process"/>
    <property type="evidence" value="ECO:0007669"/>
    <property type="project" value="TreeGrafter"/>
</dbReference>
<dbReference type="GO" id="GO:0008448">
    <property type="term" value="F:N-acetylglucosamine-6-phosphate deacetylase activity"/>
    <property type="evidence" value="ECO:0007669"/>
    <property type="project" value="InterPro"/>
</dbReference>
<evidence type="ECO:0000256" key="4">
    <source>
        <dbReference type="ARBA" id="ARBA00023277"/>
    </source>
</evidence>
<sequence>MPVIEGRCPRTGDLLRVETAGDRIASVQRARTADATIPWLVPGFIDVQVNGYAGHDVNGEGATPDAVAAITHTLATRGVTSWVPTIITGSEEAIIQSMRAVTSAREQDPTVARAIPFVHVEGPFLSPEDGPRGAHALDQVRTIDPDEVARWAQHGPLGYVTVSPHDDEAPARIAQIAAGGVRVALGHTHASPEQLLRATDAGATLCTHLGNGIFATLPRHPNPIWTQLADDRLTAGFIGDGHHLPPDTLTAMVRAKGQGRRFLVSDSVALAGSAPGVYQQPVGGAVELHDNGRLTLSGTPLLAGSAVNLAEVVAYTLTHTPIDLNTVVEMVSETPARIIGDPTLARVQAGARADLLLLDPSGTVVDVVRQGARP</sequence>
<feature type="binding site" evidence="8">
    <location>
        <position position="121"/>
    </location>
    <ligand>
        <name>Zn(2+)</name>
        <dbReference type="ChEBI" id="CHEBI:29105"/>
    </ligand>
</feature>
<evidence type="ECO:0000256" key="5">
    <source>
        <dbReference type="PIRNR" id="PIRNR038994"/>
    </source>
</evidence>
<evidence type="ECO:0000256" key="6">
    <source>
        <dbReference type="PIRSR" id="PIRSR038994-1"/>
    </source>
</evidence>
<organism evidence="10 11">
    <name type="scientific">Propioniciclava sinopodophylli</name>
    <dbReference type="NCBI Taxonomy" id="1837344"/>
    <lineage>
        <taxon>Bacteria</taxon>
        <taxon>Bacillati</taxon>
        <taxon>Actinomycetota</taxon>
        <taxon>Actinomycetes</taxon>
        <taxon>Propionibacteriales</taxon>
        <taxon>Propionibacteriaceae</taxon>
        <taxon>Propioniciclava</taxon>
    </lineage>
</organism>
<dbReference type="EMBL" id="SDMQ01000015">
    <property type="protein sequence ID" value="TBT82987.1"/>
    <property type="molecule type" value="Genomic_DNA"/>
</dbReference>
<keyword evidence="2 8" id="KW-0479">Metal-binding</keyword>
<keyword evidence="4 5" id="KW-0119">Carbohydrate metabolism</keyword>
<protein>
    <submittedName>
        <fullName evidence="10">N-acetylglucosamine-6-phosphate deacetylase</fullName>
    </submittedName>
</protein>
<evidence type="ECO:0000259" key="9">
    <source>
        <dbReference type="Pfam" id="PF01979"/>
    </source>
</evidence>
<reference evidence="10 11" key="1">
    <citation type="submission" date="2019-01" db="EMBL/GenBank/DDBJ databases">
        <title>Lactibacter flavus gen. nov., sp. nov., a novel bacterium of the family Propionibacteriaceae isolated from raw milk and dairy products.</title>
        <authorList>
            <person name="Huptas C."/>
            <person name="Wenning M."/>
            <person name="Breitenwieser F."/>
            <person name="Doll E."/>
            <person name="Von Neubeck M."/>
            <person name="Busse H.-J."/>
            <person name="Scherer S."/>
        </authorList>
    </citation>
    <scope>NUCLEOTIDE SEQUENCE [LARGE SCALE GENOMIC DNA]</scope>
    <source>
        <strain evidence="10 11">KCTC 33808</strain>
    </source>
</reference>
<keyword evidence="11" id="KW-1185">Reference proteome</keyword>
<accession>A0A4Q9KB72</accession>
<dbReference type="InterPro" id="IPR011059">
    <property type="entry name" value="Metal-dep_hydrolase_composite"/>
</dbReference>
<feature type="active site" description="Proton donor/acceptor" evidence="6">
    <location>
        <position position="266"/>
    </location>
</feature>
<comment type="similarity">
    <text evidence="1 5">Belongs to the metallo-dependent hydrolases superfamily. NagA family.</text>
</comment>
<dbReference type="GO" id="GO:0046872">
    <property type="term" value="F:metal ion binding"/>
    <property type="evidence" value="ECO:0007669"/>
    <property type="project" value="UniProtKB-KW"/>
</dbReference>
<evidence type="ECO:0000256" key="7">
    <source>
        <dbReference type="PIRSR" id="PIRSR038994-2"/>
    </source>
</evidence>
<dbReference type="PIRSF" id="PIRSF038994">
    <property type="entry name" value="NagA"/>
    <property type="match status" value="1"/>
</dbReference>
<dbReference type="AlphaFoldDB" id="A0A4Q9KB72"/>
<feature type="binding site" evidence="7">
    <location>
        <begin position="211"/>
        <end position="212"/>
    </location>
    <ligand>
        <name>substrate</name>
    </ligand>
</feature>
<comment type="caution">
    <text evidence="10">The sequence shown here is derived from an EMBL/GenBank/DDBJ whole genome shotgun (WGS) entry which is preliminary data.</text>
</comment>
<evidence type="ECO:0000313" key="10">
    <source>
        <dbReference type="EMBL" id="TBT82987.1"/>
    </source>
</evidence>
<feature type="binding site" evidence="7">
    <location>
        <position position="219"/>
    </location>
    <ligand>
        <name>substrate</name>
    </ligand>
</feature>
<feature type="binding site" evidence="7">
    <location>
        <position position="134"/>
    </location>
    <ligand>
        <name>substrate</name>
    </ligand>
</feature>
<evidence type="ECO:0000256" key="1">
    <source>
        <dbReference type="ARBA" id="ARBA00010716"/>
    </source>
</evidence>
<feature type="binding site" evidence="8">
    <location>
        <position position="208"/>
    </location>
    <ligand>
        <name>Zn(2+)</name>
        <dbReference type="ChEBI" id="CHEBI:29105"/>
    </ligand>
</feature>
<dbReference type="Pfam" id="PF01979">
    <property type="entry name" value="Amidohydro_1"/>
    <property type="match status" value="1"/>
</dbReference>
<dbReference type="InterPro" id="IPR032466">
    <property type="entry name" value="Metal_Hydrolase"/>
</dbReference>
<dbReference type="Proteomes" id="UP000292373">
    <property type="component" value="Unassembled WGS sequence"/>
</dbReference>
<dbReference type="Gene3D" id="2.30.40.10">
    <property type="entry name" value="Urease, subunit C, domain 1"/>
    <property type="match status" value="1"/>
</dbReference>
<name>A0A4Q9KB72_9ACTN</name>
<dbReference type="PANTHER" id="PTHR11113:SF14">
    <property type="entry name" value="N-ACETYLGLUCOSAMINE-6-PHOSPHATE DEACETYLASE"/>
    <property type="match status" value="1"/>
</dbReference>
<feature type="binding site" evidence="8">
    <location>
        <position position="187"/>
    </location>
    <ligand>
        <name>Zn(2+)</name>
        <dbReference type="ChEBI" id="CHEBI:29105"/>
    </ligand>
</feature>
<proteinExistence type="inferred from homology"/>
<feature type="binding site" evidence="7">
    <location>
        <position position="243"/>
    </location>
    <ligand>
        <name>substrate</name>
    </ligand>
</feature>
<evidence type="ECO:0000256" key="3">
    <source>
        <dbReference type="ARBA" id="ARBA00022801"/>
    </source>
</evidence>
<dbReference type="InterPro" id="IPR006680">
    <property type="entry name" value="Amidohydro-rel"/>
</dbReference>
<evidence type="ECO:0000256" key="2">
    <source>
        <dbReference type="ARBA" id="ARBA00022723"/>
    </source>
</evidence>
<gene>
    <name evidence="10" type="ORF">ET989_12665</name>
</gene>
<dbReference type="Gene3D" id="3.20.20.140">
    <property type="entry name" value="Metal-dependent hydrolases"/>
    <property type="match status" value="1"/>
</dbReference>
<dbReference type="OrthoDB" id="9776488at2"/>
<keyword evidence="3 5" id="KW-0378">Hydrolase</keyword>
<comment type="cofactor">
    <cofactor evidence="8">
        <name>a divalent metal cation</name>
        <dbReference type="ChEBI" id="CHEBI:60240"/>
    </cofactor>
    <text evidence="8">Binds 1 divalent metal cation per subunit.</text>
</comment>
<evidence type="ECO:0000256" key="8">
    <source>
        <dbReference type="PIRSR" id="PIRSR038994-3"/>
    </source>
</evidence>